<keyword evidence="1" id="KW-0812">Transmembrane</keyword>
<dbReference type="Pfam" id="PF01944">
    <property type="entry name" value="SpoIIM"/>
    <property type="match status" value="1"/>
</dbReference>
<evidence type="ECO:0000313" key="3">
    <source>
        <dbReference type="Proteomes" id="UP001272940"/>
    </source>
</evidence>
<feature type="transmembrane region" description="Helical" evidence="1">
    <location>
        <begin position="309"/>
        <end position="328"/>
    </location>
</feature>
<dbReference type="EMBL" id="JAMYEC010000002">
    <property type="protein sequence ID" value="MDX2334312.1"/>
    <property type="molecule type" value="Genomic_DNA"/>
</dbReference>
<reference evidence="2 3" key="1">
    <citation type="journal article" date="2023" name="FEMS Microbes">
        <title>Whole genomes of deep-sea sponge-associated bacteria exhibit high novel natural product potential.</title>
        <authorList>
            <person name="Hesketh-Best P.J."/>
            <person name="January G.G."/>
            <person name="Koch M.J."/>
            <person name="Warburton P.J."/>
            <person name="Howell K.L."/>
            <person name="Upton M."/>
        </authorList>
    </citation>
    <scope>NUCLEOTIDE SEQUENCE [LARGE SCALE GENOMIC DNA]</scope>
    <source>
        <strain evidence="2 3">PC206-O</strain>
    </source>
</reference>
<evidence type="ECO:0000256" key="1">
    <source>
        <dbReference type="SAM" id="Phobius"/>
    </source>
</evidence>
<feature type="transmembrane region" description="Helical" evidence="1">
    <location>
        <begin position="276"/>
        <end position="297"/>
    </location>
</feature>
<keyword evidence="3" id="KW-1185">Reference proteome</keyword>
<keyword evidence="1" id="KW-1133">Transmembrane helix</keyword>
<organism evidence="2 3">
    <name type="scientific">Brevundimonas vesicularis</name>
    <name type="common">Pseudomonas vesicularis</name>
    <dbReference type="NCBI Taxonomy" id="41276"/>
    <lineage>
        <taxon>Bacteria</taxon>
        <taxon>Pseudomonadati</taxon>
        <taxon>Pseudomonadota</taxon>
        <taxon>Alphaproteobacteria</taxon>
        <taxon>Caulobacterales</taxon>
        <taxon>Caulobacteraceae</taxon>
        <taxon>Brevundimonas</taxon>
    </lineage>
</organism>
<feature type="transmembrane region" description="Helical" evidence="1">
    <location>
        <begin position="113"/>
        <end position="136"/>
    </location>
</feature>
<comment type="caution">
    <text evidence="2">The sequence shown here is derived from an EMBL/GenBank/DDBJ whole genome shotgun (WGS) entry which is preliminary data.</text>
</comment>
<dbReference type="Proteomes" id="UP001272940">
    <property type="component" value="Unassembled WGS sequence"/>
</dbReference>
<accession>A0ABU4KNH8</accession>
<feature type="transmembrane region" description="Helical" evidence="1">
    <location>
        <begin position="218"/>
        <end position="238"/>
    </location>
</feature>
<dbReference type="InterPro" id="IPR002798">
    <property type="entry name" value="SpoIIM-like"/>
</dbReference>
<proteinExistence type="predicted"/>
<sequence length="340" mass="36726">MTDVPPSGLLKSQRFRQAREDDWRRLERLMDKAEKGSASKLTDAEILAVPVLYRSTLSALSVARETSLDQGLIDYLETLSARAYFFVYGSRATIQDRMVAFFRTDWPAAVRGLWRATLVSTALMLLGALVGGWLVIHEPEWFYAFVPADLSGGRDPAASTETLRATLNGADGPHGLSAFAAYLFTHNAQVALLAFALGFALCLPTGLLILYNGATLGAFFALFASRGLGLELGGWLLIHGVTELFAVILAGAAGLRIGWAVAFPGQKRRLDAAVEAGRTAGIAMGGVVVMLMFAGLLEGFGRQLIVDTGLRYVVAAATALIWGLYFYAPRPAVVEWIHVR</sequence>
<protein>
    <submittedName>
        <fullName evidence="2">Stage II sporulation protein M</fullName>
    </submittedName>
</protein>
<name>A0ABU4KNH8_BREVE</name>
<feature type="transmembrane region" description="Helical" evidence="1">
    <location>
        <begin position="190"/>
        <end position="211"/>
    </location>
</feature>
<dbReference type="PANTHER" id="PTHR35337">
    <property type="entry name" value="SLR1478 PROTEIN"/>
    <property type="match status" value="1"/>
</dbReference>
<dbReference type="RefSeq" id="WP_066624413.1">
    <property type="nucleotide sequence ID" value="NZ_JAMYEC010000002.1"/>
</dbReference>
<dbReference type="PANTHER" id="PTHR35337:SF1">
    <property type="entry name" value="SLR1478 PROTEIN"/>
    <property type="match status" value="1"/>
</dbReference>
<gene>
    <name evidence="2" type="ORF">NJD11_05075</name>
</gene>
<keyword evidence="1" id="KW-0472">Membrane</keyword>
<feature type="transmembrane region" description="Helical" evidence="1">
    <location>
        <begin position="244"/>
        <end position="264"/>
    </location>
</feature>
<evidence type="ECO:0000313" key="2">
    <source>
        <dbReference type="EMBL" id="MDX2334312.1"/>
    </source>
</evidence>